<accession>A0A1E3AXG4</accession>
<name>A0A1E3AXG4_9FIRM</name>
<gene>
    <name evidence="1" type="ORF">BEH84_01098</name>
</gene>
<proteinExistence type="predicted"/>
<reference evidence="1 2" key="1">
    <citation type="submission" date="2016-07" db="EMBL/GenBank/DDBJ databases">
        <title>Characterization of isolates of Eisenbergiella tayi derived from blood cultures, using whole genome sequencing.</title>
        <authorList>
            <person name="Burdz T."/>
            <person name="Wiebe D."/>
            <person name="Huynh C."/>
            <person name="Bernard K."/>
        </authorList>
    </citation>
    <scope>NUCLEOTIDE SEQUENCE [LARGE SCALE GENOMIC DNA]</scope>
    <source>
        <strain evidence="1 2">NML 120489</strain>
    </source>
</reference>
<dbReference type="Proteomes" id="UP000095003">
    <property type="component" value="Unassembled WGS sequence"/>
</dbReference>
<protein>
    <submittedName>
        <fullName evidence="1">Uncharacterized protein</fullName>
    </submittedName>
</protein>
<evidence type="ECO:0000313" key="2">
    <source>
        <dbReference type="Proteomes" id="UP000095003"/>
    </source>
</evidence>
<organism evidence="1 2">
    <name type="scientific">Eisenbergiella tayi</name>
    <dbReference type="NCBI Taxonomy" id="1432052"/>
    <lineage>
        <taxon>Bacteria</taxon>
        <taxon>Bacillati</taxon>
        <taxon>Bacillota</taxon>
        <taxon>Clostridia</taxon>
        <taxon>Lachnospirales</taxon>
        <taxon>Lachnospiraceae</taxon>
        <taxon>Eisenbergiella</taxon>
    </lineage>
</organism>
<evidence type="ECO:0000313" key="1">
    <source>
        <dbReference type="EMBL" id="ODM13383.1"/>
    </source>
</evidence>
<sequence length="32" mass="3953">MGWSICFLFLYWSMTVKRLIDIKEFAIKSYVY</sequence>
<dbReference type="EMBL" id="MCGI01000001">
    <property type="protein sequence ID" value="ODM13383.1"/>
    <property type="molecule type" value="Genomic_DNA"/>
</dbReference>
<comment type="caution">
    <text evidence="1">The sequence shown here is derived from an EMBL/GenBank/DDBJ whole genome shotgun (WGS) entry which is preliminary data.</text>
</comment>
<dbReference type="AlphaFoldDB" id="A0A1E3AXG4"/>